<organism evidence="3 4">
    <name type="scientific">Extremus antarcticus</name>
    <dbReference type="NCBI Taxonomy" id="702011"/>
    <lineage>
        <taxon>Eukaryota</taxon>
        <taxon>Fungi</taxon>
        <taxon>Dikarya</taxon>
        <taxon>Ascomycota</taxon>
        <taxon>Pezizomycotina</taxon>
        <taxon>Dothideomycetes</taxon>
        <taxon>Dothideomycetidae</taxon>
        <taxon>Mycosphaerellales</taxon>
        <taxon>Extremaceae</taxon>
        <taxon>Extremus</taxon>
    </lineage>
</organism>
<feature type="region of interest" description="Disordered" evidence="1">
    <location>
        <begin position="1"/>
        <end position="20"/>
    </location>
</feature>
<sequence>MDPIYTAPTPPDTPSAHDQPKGTAAQLERLSSLIIHAHNERDFDFRSNEAQELVTHISPLWKGEIDTNGPPQRPISWAEQVAAWKKRAEECPDVHFAIQTLSSEVNERSGVAKVYMEMVSLRGACTAGKMKFQYTYLQKGSIRVFRFSQYCTPTFIHGWLEHLPDCSKETSHYKVLSYCPDDTDSAEPKAITLNGRSFVVPSPIWYALSAIAEHHNTGDAYWVDSISINHGDAAERNEQTSLVPTIEAHADQVLAWLGPEDEQTKTVFEAIRKRAESCPYASLADCDAGDKHRVAADELEQSAVRSLLARKYFHSAAARRGVFPEKNGVLLCGRFRCEMASFLHCQRTSTGVSSGIDGELASVL</sequence>
<dbReference type="EMBL" id="JAWDJX010000015">
    <property type="protein sequence ID" value="KAK3053658.1"/>
    <property type="molecule type" value="Genomic_DNA"/>
</dbReference>
<dbReference type="AlphaFoldDB" id="A0AAJ0DGM7"/>
<name>A0AAJ0DGM7_9PEZI</name>
<dbReference type="PANTHER" id="PTHR24148:SF73">
    <property type="entry name" value="HET DOMAIN PROTEIN (AFU_ORTHOLOGUE AFUA_8G01020)"/>
    <property type="match status" value="1"/>
</dbReference>
<comment type="caution">
    <text evidence="3">The sequence shown here is derived from an EMBL/GenBank/DDBJ whole genome shotgun (WGS) entry which is preliminary data.</text>
</comment>
<evidence type="ECO:0000313" key="3">
    <source>
        <dbReference type="EMBL" id="KAK3053658.1"/>
    </source>
</evidence>
<reference evidence="3" key="1">
    <citation type="submission" date="2023-04" db="EMBL/GenBank/DDBJ databases">
        <title>Black Yeasts Isolated from many extreme environments.</title>
        <authorList>
            <person name="Coleine C."/>
            <person name="Stajich J.E."/>
            <person name="Selbmann L."/>
        </authorList>
    </citation>
    <scope>NUCLEOTIDE SEQUENCE</scope>
    <source>
        <strain evidence="3">CCFEE 5312</strain>
    </source>
</reference>
<evidence type="ECO:0000256" key="1">
    <source>
        <dbReference type="SAM" id="MobiDB-lite"/>
    </source>
</evidence>
<dbReference type="InterPro" id="IPR052895">
    <property type="entry name" value="HetReg/Transcr_Mod"/>
</dbReference>
<dbReference type="PANTHER" id="PTHR24148">
    <property type="entry name" value="ANKYRIN REPEAT DOMAIN-CONTAINING PROTEIN 39 HOMOLOG-RELATED"/>
    <property type="match status" value="1"/>
</dbReference>
<dbReference type="Pfam" id="PF06985">
    <property type="entry name" value="HET"/>
    <property type="match status" value="1"/>
</dbReference>
<feature type="domain" description="Heterokaryon incompatibility" evidence="2">
    <location>
        <begin position="173"/>
        <end position="277"/>
    </location>
</feature>
<keyword evidence="4" id="KW-1185">Reference proteome</keyword>
<dbReference type="Proteomes" id="UP001271007">
    <property type="component" value="Unassembled WGS sequence"/>
</dbReference>
<evidence type="ECO:0000313" key="4">
    <source>
        <dbReference type="Proteomes" id="UP001271007"/>
    </source>
</evidence>
<accession>A0AAJ0DGM7</accession>
<proteinExistence type="predicted"/>
<gene>
    <name evidence="3" type="ORF">LTR09_005402</name>
</gene>
<evidence type="ECO:0000259" key="2">
    <source>
        <dbReference type="Pfam" id="PF06985"/>
    </source>
</evidence>
<dbReference type="InterPro" id="IPR010730">
    <property type="entry name" value="HET"/>
</dbReference>
<protein>
    <recommendedName>
        <fullName evidence="2">Heterokaryon incompatibility domain-containing protein</fullName>
    </recommendedName>
</protein>